<evidence type="ECO:0000313" key="1">
    <source>
        <dbReference type="EMBL" id="ETH32146.1"/>
    </source>
</evidence>
<dbReference type="AlphaFoldDB" id="A0AAI9J4L0"/>
<evidence type="ECO:0000313" key="2">
    <source>
        <dbReference type="Proteomes" id="UP000018679"/>
    </source>
</evidence>
<reference evidence="1 2" key="1">
    <citation type="journal article" date="2013" name="Genome Announc.">
        <title>Genome Sequences of 28 Bordetella pertussis U.S. Outbreak Strains Dating from 2010 to 2012.</title>
        <authorList>
            <person name="Harvill E.T."/>
            <person name="Goodfield L.L."/>
            <person name="Ivanov Y."/>
            <person name="Meyer J.A."/>
            <person name="Newth C."/>
            <person name="Cassiday P."/>
            <person name="Tondella M.L."/>
            <person name="Liao P."/>
            <person name="Zimmerman J."/>
            <person name="Meert K."/>
            <person name="Wessel D."/>
            <person name="Berger J."/>
            <person name="Dean J.M."/>
            <person name="Holubkov R."/>
            <person name="Burr J."/>
            <person name="Liu T."/>
            <person name="Brinkac L."/>
            <person name="Kim M."/>
            <person name="Losada L."/>
        </authorList>
    </citation>
    <scope>NUCLEOTIDE SEQUENCE [LARGE SCALE GENOMIC DNA]</scope>
    <source>
        <strain evidence="1 2">CHLA-26</strain>
    </source>
</reference>
<comment type="caution">
    <text evidence="1">The sequence shown here is derived from an EMBL/GenBank/DDBJ whole genome shotgun (WGS) entry which is preliminary data.</text>
</comment>
<dbReference type="EMBL" id="AXSB02000007">
    <property type="protein sequence ID" value="ETH32146.1"/>
    <property type="molecule type" value="Genomic_DNA"/>
</dbReference>
<organism evidence="1 2">
    <name type="scientific">Bordetella pertussis CHLA-26</name>
    <dbReference type="NCBI Taxonomy" id="1331284"/>
    <lineage>
        <taxon>Bacteria</taxon>
        <taxon>Pseudomonadati</taxon>
        <taxon>Pseudomonadota</taxon>
        <taxon>Betaproteobacteria</taxon>
        <taxon>Burkholderiales</taxon>
        <taxon>Alcaligenaceae</taxon>
        <taxon>Bordetella</taxon>
    </lineage>
</organism>
<name>A0AAI9J4L0_BORPT</name>
<dbReference type="Proteomes" id="UP000018679">
    <property type="component" value="Unassembled WGS sequence"/>
</dbReference>
<accession>A0AAI9J4L0</accession>
<proteinExistence type="predicted"/>
<gene>
    <name evidence="1" type="ORF">L566_0246</name>
</gene>
<protein>
    <submittedName>
        <fullName evidence="1">Uncharacterized protein</fullName>
    </submittedName>
</protein>
<sequence>MIHILPMFQPRVRVAIACTFGAASACVVLKAKKQPLI</sequence>